<proteinExistence type="predicted"/>
<dbReference type="Proteomes" id="UP000241472">
    <property type="component" value="Chromosome"/>
</dbReference>
<sequence>MIIDSHEHLILPIEMQIKKLEEAGVDKAILFTTTPHPEKANTMQEFKNEMSVLFKVLSGEKNHKNDMKRMENNINDLMKVLKKYPDKFYGFGPVPLGLNLDETISWIEKYIVSKNLKGVGEFTPGNDEQVKQLEIIFQALENYNYLPIWIHTFYPVTLNGINILMEFTKKYPKVSVIFGHIGGYNWMNVIDFVKETPNAYLDLSASFSSIVVKMAIAEVPNKCLYSSDVPYGEPLLNKQMIEYLCKDEKVRKNILGGNILKLLKENI</sequence>
<keyword evidence="1" id="KW-0456">Lyase</keyword>
<dbReference type="InterPro" id="IPR032466">
    <property type="entry name" value="Metal_Hydrolase"/>
</dbReference>
<dbReference type="GO" id="GO:0019748">
    <property type="term" value="P:secondary metabolic process"/>
    <property type="evidence" value="ECO:0007669"/>
    <property type="project" value="TreeGrafter"/>
</dbReference>
<dbReference type="EMBL" id="CP028108">
    <property type="protein sequence ID" value="AVQ25006.1"/>
    <property type="molecule type" value="Genomic_DNA"/>
</dbReference>
<dbReference type="Gene3D" id="3.20.20.140">
    <property type="entry name" value="Metal-dependent hydrolases"/>
    <property type="match status" value="1"/>
</dbReference>
<dbReference type="GO" id="GO:0005737">
    <property type="term" value="C:cytoplasm"/>
    <property type="evidence" value="ECO:0007669"/>
    <property type="project" value="TreeGrafter"/>
</dbReference>
<evidence type="ECO:0000313" key="4">
    <source>
        <dbReference type="Proteomes" id="UP000241472"/>
    </source>
</evidence>
<organism evidence="3 4">
    <name type="scientific">Fusobacterium periodonticum</name>
    <dbReference type="NCBI Taxonomy" id="860"/>
    <lineage>
        <taxon>Bacteria</taxon>
        <taxon>Fusobacteriati</taxon>
        <taxon>Fusobacteriota</taxon>
        <taxon>Fusobacteriia</taxon>
        <taxon>Fusobacteriales</taxon>
        <taxon>Fusobacteriaceae</taxon>
        <taxon>Fusobacterium</taxon>
    </lineage>
</organism>
<evidence type="ECO:0000313" key="3">
    <source>
        <dbReference type="EMBL" id="AVQ25006.1"/>
    </source>
</evidence>
<dbReference type="KEGG" id="fpei:C4N17_04400"/>
<evidence type="ECO:0000259" key="2">
    <source>
        <dbReference type="Pfam" id="PF04909"/>
    </source>
</evidence>
<dbReference type="Pfam" id="PF04909">
    <property type="entry name" value="Amidohydro_2"/>
    <property type="match status" value="1"/>
</dbReference>
<reference evidence="3 4" key="1">
    <citation type="submission" date="2018-03" db="EMBL/GenBank/DDBJ databases">
        <title>Complete Fusobacterium genomes using hybrid Minion sequencing.</title>
        <authorList>
            <person name="Slade D.J."/>
            <person name="Lahmers K."/>
        </authorList>
    </citation>
    <scope>NUCLEOTIDE SEQUENCE [LARGE SCALE GENOMIC DNA]</scope>
    <source>
        <strain evidence="3 4">2_1_31</strain>
    </source>
</reference>
<accession>A0AAD0MP61</accession>
<dbReference type="PANTHER" id="PTHR21240">
    <property type="entry name" value="2-AMINO-3-CARBOXYLMUCONATE-6-SEMIALDEHYDE DECARBOXYLASE"/>
    <property type="match status" value="1"/>
</dbReference>
<name>A0AAD0MP61_9FUSO</name>
<protein>
    <submittedName>
        <fullName evidence="3">Amidohydrolase</fullName>
    </submittedName>
</protein>
<gene>
    <name evidence="3" type="ORF">C4N17_04400</name>
</gene>
<dbReference type="SUPFAM" id="SSF51556">
    <property type="entry name" value="Metallo-dependent hydrolases"/>
    <property type="match status" value="1"/>
</dbReference>
<dbReference type="GO" id="GO:0016787">
    <property type="term" value="F:hydrolase activity"/>
    <property type="evidence" value="ECO:0007669"/>
    <property type="project" value="InterPro"/>
</dbReference>
<feature type="domain" description="Amidohydrolase-related" evidence="2">
    <location>
        <begin position="65"/>
        <end position="263"/>
    </location>
</feature>
<dbReference type="InterPro" id="IPR006680">
    <property type="entry name" value="Amidohydro-rel"/>
</dbReference>
<dbReference type="AlphaFoldDB" id="A0AAD0MP61"/>
<dbReference type="InterPro" id="IPR032465">
    <property type="entry name" value="ACMSD"/>
</dbReference>
<evidence type="ECO:0000256" key="1">
    <source>
        <dbReference type="ARBA" id="ARBA00023239"/>
    </source>
</evidence>
<dbReference type="GO" id="GO:0016831">
    <property type="term" value="F:carboxy-lyase activity"/>
    <property type="evidence" value="ECO:0007669"/>
    <property type="project" value="InterPro"/>
</dbReference>
<dbReference type="RefSeq" id="WP_008793477.1">
    <property type="nucleotide sequence ID" value="NZ_CABKNO010000001.1"/>
</dbReference>
<dbReference type="PANTHER" id="PTHR21240:SF28">
    <property type="entry name" value="ISO-OROTATE DECARBOXYLASE (EUROFUNG)"/>
    <property type="match status" value="1"/>
</dbReference>